<dbReference type="Proteomes" id="UP000279029">
    <property type="component" value="Chromosome"/>
</dbReference>
<dbReference type="KEGG" id="cbar:PATL70BA_3064"/>
<evidence type="ECO:0000256" key="2">
    <source>
        <dbReference type="ARBA" id="ARBA00009840"/>
    </source>
</evidence>
<comment type="similarity">
    <text evidence="2">Belongs to the RmuC family.</text>
</comment>
<reference evidence="6 7" key="1">
    <citation type="submission" date="2018-09" db="EMBL/GenBank/DDBJ databases">
        <authorList>
            <person name="Postec A."/>
        </authorList>
    </citation>
    <scope>NUCLEOTIDE SEQUENCE [LARGE SCALE GENOMIC DNA]</scope>
    <source>
        <strain evidence="6">70B-A</strain>
    </source>
</reference>
<keyword evidence="3 5" id="KW-0175">Coiled coil</keyword>
<evidence type="ECO:0000256" key="1">
    <source>
        <dbReference type="ARBA" id="ARBA00003416"/>
    </source>
</evidence>
<feature type="coiled-coil region" evidence="5">
    <location>
        <begin position="107"/>
        <end position="159"/>
    </location>
</feature>
<organism evidence="6 7">
    <name type="scientific">Petrocella atlantisensis</name>
    <dbReference type="NCBI Taxonomy" id="2173034"/>
    <lineage>
        <taxon>Bacteria</taxon>
        <taxon>Bacillati</taxon>
        <taxon>Bacillota</taxon>
        <taxon>Clostridia</taxon>
        <taxon>Lachnospirales</taxon>
        <taxon>Vallitaleaceae</taxon>
        <taxon>Petrocella</taxon>
    </lineage>
</organism>
<dbReference type="RefSeq" id="WP_125138035.1">
    <property type="nucleotide sequence ID" value="NZ_LR130778.1"/>
</dbReference>
<sequence length="506" mass="57814">MEIIMLVAGIIVGLSLGWFIAKSKITSKHQSDKENSQKKYNELEVEAATYRATMHAQLEAAKEKIVELEKEGVMAEDQLTTMRLELKDNHQELARTKANQDATLMILDEKQKEVTSLKDEMQSLKADLNQTHQLLAIEKANNEALVEKLKGQMDAMEEMGKKFNLEFENIANKIFDTKTERFTELNKTNLRNILEPLGKNIEDFRKQVDDVYNMESKERFSLGERVKELAVLNQEISQEAKNLTKALKGEAKTQGRWGEMILESILEKSGLRKNEQYFIEHELLDDNGKAIRSDLEGKKMRPDAVIKYPDNRNVIIDSKVSLNAFTRLIAADDVDEQKKELDAHLSAIKNHIISLSAKGYDDYDKALDFVMMFIPSEPAYITALQGDSDLWNFAYDKRILLLSPTNLITSLKMIVDLWKREYQNRNSLEIAERGAKLYDKFVGFVENMDAVGQSIDKAGEKYRSAYKQLSTGNDNLVAQATKLKNLGLKTKKELSNELVRDMDLIE</sequence>
<feature type="coiled-coil region" evidence="5">
    <location>
        <begin position="26"/>
        <end position="78"/>
    </location>
</feature>
<evidence type="ECO:0000313" key="7">
    <source>
        <dbReference type="Proteomes" id="UP000279029"/>
    </source>
</evidence>
<dbReference type="PANTHER" id="PTHR30563">
    <property type="entry name" value="DNA RECOMBINATION PROTEIN RMUC"/>
    <property type="match status" value="1"/>
</dbReference>
<keyword evidence="4" id="KW-0233">DNA recombination</keyword>
<keyword evidence="7" id="KW-1185">Reference proteome</keyword>
<name>A0A3P7P611_9FIRM</name>
<dbReference type="OrthoDB" id="370725at2"/>
<dbReference type="GO" id="GO:0006310">
    <property type="term" value="P:DNA recombination"/>
    <property type="evidence" value="ECO:0007669"/>
    <property type="project" value="UniProtKB-KW"/>
</dbReference>
<proteinExistence type="inferred from homology"/>
<protein>
    <submittedName>
        <fullName evidence="6">DNA recombination protein RmuC</fullName>
    </submittedName>
</protein>
<dbReference type="InterPro" id="IPR003798">
    <property type="entry name" value="DNA_recombination_RmuC"/>
</dbReference>
<evidence type="ECO:0000256" key="4">
    <source>
        <dbReference type="ARBA" id="ARBA00023172"/>
    </source>
</evidence>
<dbReference type="PANTHER" id="PTHR30563:SF0">
    <property type="entry name" value="DNA RECOMBINATION PROTEIN RMUC"/>
    <property type="match status" value="1"/>
</dbReference>
<dbReference type="AlphaFoldDB" id="A0A3P7P611"/>
<accession>A0A3P7P611</accession>
<comment type="function">
    <text evidence="1">Involved in DNA recombination.</text>
</comment>
<gene>
    <name evidence="6" type="ORF">PATL70BA_3064</name>
</gene>
<dbReference type="EMBL" id="LR130778">
    <property type="protein sequence ID" value="VDN48980.1"/>
    <property type="molecule type" value="Genomic_DNA"/>
</dbReference>
<evidence type="ECO:0000256" key="3">
    <source>
        <dbReference type="ARBA" id="ARBA00023054"/>
    </source>
</evidence>
<evidence type="ECO:0000256" key="5">
    <source>
        <dbReference type="SAM" id="Coils"/>
    </source>
</evidence>
<evidence type="ECO:0000313" key="6">
    <source>
        <dbReference type="EMBL" id="VDN48980.1"/>
    </source>
</evidence>
<dbReference type="Pfam" id="PF02646">
    <property type="entry name" value="RmuC"/>
    <property type="match status" value="1"/>
</dbReference>